<comment type="caution">
    <text evidence="2">The sequence shown here is derived from an EMBL/GenBank/DDBJ whole genome shotgun (WGS) entry which is preliminary data.</text>
</comment>
<accession>A0A4R4YGA1</accession>
<dbReference type="InterPro" id="IPR008538">
    <property type="entry name" value="Uma2"/>
</dbReference>
<feature type="domain" description="Putative restriction endonuclease" evidence="1">
    <location>
        <begin position="18"/>
        <end position="165"/>
    </location>
</feature>
<dbReference type="PANTHER" id="PTHR34107">
    <property type="entry name" value="SLL0198 PROTEIN-RELATED"/>
    <property type="match status" value="1"/>
</dbReference>
<keyword evidence="3" id="KW-1185">Reference proteome</keyword>
<protein>
    <submittedName>
        <fullName evidence="2">Uma2 family endonuclease</fullName>
    </submittedName>
</protein>
<dbReference type="InterPro" id="IPR011335">
    <property type="entry name" value="Restrct_endonuc-II-like"/>
</dbReference>
<keyword evidence="2" id="KW-0540">Nuclease</keyword>
<keyword evidence="2" id="KW-0378">Hydrolase</keyword>
<dbReference type="InterPro" id="IPR012296">
    <property type="entry name" value="Nuclease_put_TT1808"/>
</dbReference>
<reference evidence="2 3" key="1">
    <citation type="submission" date="2019-03" db="EMBL/GenBank/DDBJ databases">
        <title>Draft genome sequences of novel Actinobacteria.</title>
        <authorList>
            <person name="Sahin N."/>
            <person name="Ay H."/>
            <person name="Saygin H."/>
        </authorList>
    </citation>
    <scope>NUCLEOTIDE SEQUENCE [LARGE SCALE GENOMIC DNA]</scope>
    <source>
        <strain evidence="2 3">7K502</strain>
    </source>
</reference>
<dbReference type="GO" id="GO:0004519">
    <property type="term" value="F:endonuclease activity"/>
    <property type="evidence" value="ECO:0007669"/>
    <property type="project" value="UniProtKB-KW"/>
</dbReference>
<dbReference type="Gene3D" id="3.90.1570.10">
    <property type="entry name" value="tt1808, chain A"/>
    <property type="match status" value="1"/>
</dbReference>
<gene>
    <name evidence="2" type="ORF">E1288_25520</name>
</gene>
<proteinExistence type="predicted"/>
<dbReference type="AlphaFoldDB" id="A0A4R4YGA1"/>
<dbReference type="SUPFAM" id="SSF52980">
    <property type="entry name" value="Restriction endonuclease-like"/>
    <property type="match status" value="1"/>
</dbReference>
<dbReference type="OrthoDB" id="9799703at2"/>
<keyword evidence="2" id="KW-0255">Endonuclease</keyword>
<sequence>MTLVDMRADEQHVPMTVDDLERLPDDGRRYELVDGRLDVSPAPVSAHSLTEARLCQYLGFELAPAEFIVMQGAGINFNADRTHHRIPDVVVLNETDFEQPYLTRPPLLAIEVVSRESVLRDHHIKFREYAEFGIQAYWIVTPDDEKPGILEFRLKDGEYREVQQVIGEDVFATDFPFPVKLVPYWLLAKGPWRKRIGGEDD</sequence>
<dbReference type="Proteomes" id="UP000294947">
    <property type="component" value="Unassembled WGS sequence"/>
</dbReference>
<dbReference type="CDD" id="cd06260">
    <property type="entry name" value="DUF820-like"/>
    <property type="match status" value="1"/>
</dbReference>
<organism evidence="2 3">
    <name type="scientific">Saccharopolyspora elongata</name>
    <dbReference type="NCBI Taxonomy" id="2530387"/>
    <lineage>
        <taxon>Bacteria</taxon>
        <taxon>Bacillati</taxon>
        <taxon>Actinomycetota</taxon>
        <taxon>Actinomycetes</taxon>
        <taxon>Pseudonocardiales</taxon>
        <taxon>Pseudonocardiaceae</taxon>
        <taxon>Saccharopolyspora</taxon>
    </lineage>
</organism>
<name>A0A4R4YGA1_9PSEU</name>
<evidence type="ECO:0000313" key="3">
    <source>
        <dbReference type="Proteomes" id="UP000294947"/>
    </source>
</evidence>
<dbReference type="Pfam" id="PF05685">
    <property type="entry name" value="Uma2"/>
    <property type="match status" value="1"/>
</dbReference>
<evidence type="ECO:0000259" key="1">
    <source>
        <dbReference type="Pfam" id="PF05685"/>
    </source>
</evidence>
<dbReference type="EMBL" id="SMKW01000037">
    <property type="protein sequence ID" value="TDD43746.1"/>
    <property type="molecule type" value="Genomic_DNA"/>
</dbReference>
<evidence type="ECO:0000313" key="2">
    <source>
        <dbReference type="EMBL" id="TDD43746.1"/>
    </source>
</evidence>
<dbReference type="PANTHER" id="PTHR34107:SF4">
    <property type="entry name" value="SLL1222 PROTEIN"/>
    <property type="match status" value="1"/>
</dbReference>